<evidence type="ECO:0000313" key="18">
    <source>
        <dbReference type="RefSeq" id="XP_007537603.3"/>
    </source>
</evidence>
<dbReference type="OrthoDB" id="6692864at2759"/>
<dbReference type="InParanoid" id="A0A1S3AN20"/>
<evidence type="ECO:0000256" key="9">
    <source>
        <dbReference type="ARBA" id="ARBA00022989"/>
    </source>
</evidence>
<protein>
    <submittedName>
        <fullName evidence="18">5-beta-cholestane-3-alpha,7-alpha-diol 12-alpha-hydroxylase</fullName>
    </submittedName>
</protein>
<feature type="signal peptide" evidence="16">
    <location>
        <begin position="1"/>
        <end position="21"/>
    </location>
</feature>
<dbReference type="Pfam" id="PF00067">
    <property type="entry name" value="p450"/>
    <property type="match status" value="1"/>
</dbReference>
<evidence type="ECO:0000256" key="12">
    <source>
        <dbReference type="ARBA" id="ARBA00023136"/>
    </source>
</evidence>
<comment type="cofactor">
    <cofactor evidence="1 13 14">
        <name>heme</name>
        <dbReference type="ChEBI" id="CHEBI:30413"/>
    </cofactor>
</comment>
<feature type="chain" id="PRO_5046568459" evidence="16">
    <location>
        <begin position="22"/>
        <end position="505"/>
    </location>
</feature>
<dbReference type="GO" id="GO:0020037">
    <property type="term" value="F:heme binding"/>
    <property type="evidence" value="ECO:0007669"/>
    <property type="project" value="InterPro"/>
</dbReference>
<evidence type="ECO:0000256" key="3">
    <source>
        <dbReference type="ARBA" id="ARBA00010617"/>
    </source>
</evidence>
<evidence type="ECO:0000256" key="16">
    <source>
        <dbReference type="SAM" id="SignalP"/>
    </source>
</evidence>
<keyword evidence="8 13" id="KW-0256">Endoplasmic reticulum</keyword>
<organism evidence="17 18">
    <name type="scientific">Erinaceus europaeus</name>
    <name type="common">Western European hedgehog</name>
    <dbReference type="NCBI Taxonomy" id="9365"/>
    <lineage>
        <taxon>Eukaryota</taxon>
        <taxon>Metazoa</taxon>
        <taxon>Chordata</taxon>
        <taxon>Craniata</taxon>
        <taxon>Vertebrata</taxon>
        <taxon>Euteleostomi</taxon>
        <taxon>Mammalia</taxon>
        <taxon>Eutheria</taxon>
        <taxon>Laurasiatheria</taxon>
        <taxon>Eulipotyphla</taxon>
        <taxon>Erinaceidae</taxon>
        <taxon>Erinaceinae</taxon>
        <taxon>Erinaceus</taxon>
    </lineage>
</organism>
<dbReference type="GO" id="GO:0006629">
    <property type="term" value="P:lipid metabolic process"/>
    <property type="evidence" value="ECO:0007669"/>
    <property type="project" value="UniProtKB-KW"/>
</dbReference>
<dbReference type="Gene3D" id="1.10.630.10">
    <property type="entry name" value="Cytochrome P450"/>
    <property type="match status" value="1"/>
</dbReference>
<sequence>MSAGMALWALTLGLLLLTALGHLCLLHLRRQRRPGEPPLDKGHVPWLGHALAFRKNMFKFLKGMREKHGDIFTVQFGGQYFTFVMDPLSYGPILKDTKRRLDFVSYARQLVFKVFGYRSLDGDHHMIHAASTKYLMGPSLQELNKVMLDSLSLVILGPAGWGPGHSGWHEEGLFNFCYKVLFTAGYLALFGFTRDKEQDVLQAQALFSEFCKFDVLFPRFVYSLLGPREWREIGRLQRLFHKMVSVRENRDKEGVSSWLSFMLQYLREQEVPEDMQDKFNFMMLWASQGNTGPSSFWALAFLLKHPEAMQAVRKEATGLLGEARLKDRQPFQVDVSVLHHTPVLDSVMEESLRLGASPTLLRLVQEDCALKMASGQEYLVRRGDIVALFPYLSVHMDPDIHPDPTAFQYDRFLNPDGSRKVDFYKAGRKIHHYSMPWGAGVSICPGRFFALSEMKLFLLLMVTHFDLELLDPATPVPPVDPNRWGFGTTQPTHDLHFRYRLRPPE</sequence>
<dbReference type="PRINTS" id="PR00465">
    <property type="entry name" value="EP450IV"/>
</dbReference>
<reference evidence="18" key="1">
    <citation type="submission" date="2025-08" db="UniProtKB">
        <authorList>
            <consortium name="RefSeq"/>
        </authorList>
    </citation>
    <scope>IDENTIFICATION</scope>
</reference>
<gene>
    <name evidence="18" type="primary">LOC103126631</name>
</gene>
<dbReference type="InterPro" id="IPR024204">
    <property type="entry name" value="Cyt_P450_CYP7A1-type"/>
</dbReference>
<evidence type="ECO:0000256" key="14">
    <source>
        <dbReference type="PIRSR" id="PIRSR000047-1"/>
    </source>
</evidence>
<evidence type="ECO:0000256" key="15">
    <source>
        <dbReference type="PIRSR" id="PIRSR000047-2"/>
    </source>
</evidence>
<feature type="binding site" evidence="15">
    <location>
        <position position="290"/>
    </location>
    <ligand>
        <name>substrate</name>
    </ligand>
</feature>
<dbReference type="GO" id="GO:0008397">
    <property type="term" value="F:sterol 12-alpha-hydroxylase activity"/>
    <property type="evidence" value="ECO:0007669"/>
    <property type="project" value="TreeGrafter"/>
</dbReference>
<keyword evidence="17" id="KW-1185">Reference proteome</keyword>
<dbReference type="RefSeq" id="XP_007537603.3">
    <property type="nucleotide sequence ID" value="XM_007537541.3"/>
</dbReference>
<keyword evidence="6" id="KW-0812">Transmembrane</keyword>
<proteinExistence type="inferred from homology"/>
<keyword evidence="10 13" id="KW-0408">Iron</keyword>
<dbReference type="PANTHER" id="PTHR24306">
    <property type="match status" value="1"/>
</dbReference>
<dbReference type="eggNOG" id="KOG0684">
    <property type="taxonomic scope" value="Eukaryota"/>
</dbReference>
<keyword evidence="11" id="KW-0443">Lipid metabolism</keyword>
<dbReference type="InterPro" id="IPR001128">
    <property type="entry name" value="Cyt_P450"/>
</dbReference>
<evidence type="ECO:0000256" key="13">
    <source>
        <dbReference type="PIRNR" id="PIRNR000047"/>
    </source>
</evidence>
<evidence type="ECO:0000313" key="17">
    <source>
        <dbReference type="Proteomes" id="UP001652624"/>
    </source>
</evidence>
<dbReference type="PIRSF" id="PIRSF000047">
    <property type="entry name" value="Cytochrome_CYPVIIA1"/>
    <property type="match status" value="1"/>
</dbReference>
<evidence type="ECO:0000256" key="7">
    <source>
        <dbReference type="ARBA" id="ARBA00022723"/>
    </source>
</evidence>
<dbReference type="Proteomes" id="UP001652624">
    <property type="component" value="Chromosome 12"/>
</dbReference>
<comment type="similarity">
    <text evidence="3 13">Belongs to the cytochrome P450 family.</text>
</comment>
<comment type="subcellular location">
    <subcellularLocation>
        <location evidence="2">Endoplasmic reticulum membrane</location>
        <topology evidence="2">Single-pass membrane protein</topology>
    </subcellularLocation>
</comment>
<feature type="binding site" description="axial binding residue" evidence="14">
    <location>
        <position position="444"/>
    </location>
    <ligand>
        <name>heme</name>
        <dbReference type="ChEBI" id="CHEBI:30413"/>
    </ligand>
    <ligandPart>
        <name>Fe</name>
        <dbReference type="ChEBI" id="CHEBI:18248"/>
    </ligandPart>
</feature>
<dbReference type="InterPro" id="IPR002403">
    <property type="entry name" value="Cyt_P450_E_grp-IV"/>
</dbReference>
<accession>A0A1S3AN20</accession>
<dbReference type="GeneID" id="103126631"/>
<evidence type="ECO:0000256" key="8">
    <source>
        <dbReference type="ARBA" id="ARBA00022824"/>
    </source>
</evidence>
<evidence type="ECO:0000256" key="5">
    <source>
        <dbReference type="ARBA" id="ARBA00022617"/>
    </source>
</evidence>
<evidence type="ECO:0000256" key="2">
    <source>
        <dbReference type="ARBA" id="ARBA00004389"/>
    </source>
</evidence>
<dbReference type="InterPro" id="IPR036396">
    <property type="entry name" value="Cyt_P450_sf"/>
</dbReference>
<feature type="binding site" evidence="15">
    <location>
        <position position="113"/>
    </location>
    <ligand>
        <name>substrate</name>
    </ligand>
</feature>
<keyword evidence="5 13" id="KW-0349">Heme</keyword>
<evidence type="ECO:0000256" key="4">
    <source>
        <dbReference type="ARBA" id="ARBA00022516"/>
    </source>
</evidence>
<keyword evidence="9" id="KW-1133">Transmembrane helix</keyword>
<keyword evidence="12 13" id="KW-0472">Membrane</keyword>
<name>A0A1S3AN20_ERIEU</name>
<evidence type="ECO:0000256" key="11">
    <source>
        <dbReference type="ARBA" id="ARBA00023098"/>
    </source>
</evidence>
<dbReference type="SUPFAM" id="SSF48264">
    <property type="entry name" value="Cytochrome P450"/>
    <property type="match status" value="1"/>
</dbReference>
<evidence type="ECO:0000256" key="6">
    <source>
        <dbReference type="ARBA" id="ARBA00022692"/>
    </source>
</evidence>
<keyword evidence="4" id="KW-0444">Lipid biosynthesis</keyword>
<dbReference type="GO" id="GO:0005506">
    <property type="term" value="F:iron ion binding"/>
    <property type="evidence" value="ECO:0007669"/>
    <property type="project" value="InterPro"/>
</dbReference>
<keyword evidence="7 13" id="KW-0479">Metal-binding</keyword>
<dbReference type="AlphaFoldDB" id="A0A1S3AN20"/>
<dbReference type="PANTHER" id="PTHR24306:SF0">
    <property type="entry name" value="7-ALPHA-HYDROXYCHOLEST-4-EN-3-ONE 12-ALPHA-HYDROXYLASE"/>
    <property type="match status" value="1"/>
</dbReference>
<evidence type="ECO:0000256" key="1">
    <source>
        <dbReference type="ARBA" id="ARBA00001971"/>
    </source>
</evidence>
<evidence type="ECO:0000256" key="10">
    <source>
        <dbReference type="ARBA" id="ARBA00023004"/>
    </source>
</evidence>
<keyword evidence="16" id="KW-0732">Signal</keyword>
<dbReference type="GO" id="GO:0005789">
    <property type="term" value="C:endoplasmic reticulum membrane"/>
    <property type="evidence" value="ECO:0007669"/>
    <property type="project" value="UniProtKB-SubCell"/>
</dbReference>